<reference evidence="2" key="2">
    <citation type="journal article" date="2021" name="PeerJ">
        <title>Extensive microbial diversity within the chicken gut microbiome revealed by metagenomics and culture.</title>
        <authorList>
            <person name="Gilroy R."/>
            <person name="Ravi A."/>
            <person name="Getino M."/>
            <person name="Pursley I."/>
            <person name="Horton D.L."/>
            <person name="Alikhan N.F."/>
            <person name="Baker D."/>
            <person name="Gharbi K."/>
            <person name="Hall N."/>
            <person name="Watson M."/>
            <person name="Adriaenssens E.M."/>
            <person name="Foster-Nyarko E."/>
            <person name="Jarju S."/>
            <person name="Secka A."/>
            <person name="Antonio M."/>
            <person name="Oren A."/>
            <person name="Chaudhuri R.R."/>
            <person name="La Ragione R."/>
            <person name="Hildebrand F."/>
            <person name="Pallen M.J."/>
        </authorList>
    </citation>
    <scope>NUCLEOTIDE SEQUENCE</scope>
    <source>
        <strain evidence="2">F6-4510</strain>
    </source>
</reference>
<dbReference type="Pfam" id="PF01476">
    <property type="entry name" value="LysM"/>
    <property type="match status" value="1"/>
</dbReference>
<reference evidence="2" key="1">
    <citation type="submission" date="2020-10" db="EMBL/GenBank/DDBJ databases">
        <authorList>
            <person name="Gilroy R."/>
        </authorList>
    </citation>
    <scope>NUCLEOTIDE SEQUENCE</scope>
    <source>
        <strain evidence="2">F6-4510</strain>
    </source>
</reference>
<dbReference type="PANTHER" id="PTHR33734">
    <property type="entry name" value="LYSM DOMAIN-CONTAINING GPI-ANCHORED PROTEIN 2"/>
    <property type="match status" value="1"/>
</dbReference>
<accession>A0A9D9H478</accession>
<dbReference type="PROSITE" id="PS51782">
    <property type="entry name" value="LYSM"/>
    <property type="match status" value="1"/>
</dbReference>
<proteinExistence type="predicted"/>
<dbReference type="Gene3D" id="3.10.350.10">
    <property type="entry name" value="LysM domain"/>
    <property type="match status" value="1"/>
</dbReference>
<evidence type="ECO:0000313" key="2">
    <source>
        <dbReference type="EMBL" id="MBO8434228.1"/>
    </source>
</evidence>
<dbReference type="CDD" id="cd00118">
    <property type="entry name" value="LysM"/>
    <property type="match status" value="1"/>
</dbReference>
<dbReference type="AlphaFoldDB" id="A0A9D9H478"/>
<organism evidence="2 3">
    <name type="scientific">Candidatus Fimicola merdigallinarum</name>
    <dbReference type="NCBI Taxonomy" id="2840819"/>
    <lineage>
        <taxon>Bacteria</taxon>
        <taxon>Bacillati</taxon>
        <taxon>Bacillota</taxon>
        <taxon>Clostridia</taxon>
        <taxon>Lachnospirales</taxon>
        <taxon>Lachnospiraceae</taxon>
        <taxon>Lachnospiraceae incertae sedis</taxon>
        <taxon>Candidatus Fimicola</taxon>
    </lineage>
</organism>
<gene>
    <name evidence="2" type="ORF">IAC55_02745</name>
</gene>
<evidence type="ECO:0000259" key="1">
    <source>
        <dbReference type="PROSITE" id="PS51782"/>
    </source>
</evidence>
<sequence>MSIDANKTNIIIETMGNERTTQIMAEGDAIVPDIKPDINKILNVSCRVNKTDEKISDNRVFFSGEALCSILYMGKTDDINIYSMTATIPFDDVIPLPESDKNFTTKLKFNVESINNKVVNDRKINIRCGITVKAETVFTENMDIVKSIDNQDTVMVKEKILNICQSIDRKNDLININEVLSLPSGKPNIDTIIESNCYIGDREIRAFDGKVNIKGTAYITVIYKSESDDLILETAFFELPFNFMEDLRGCSEDMYVDLDMDISQINCKPEIDEDGEERNINVDMSLDLSVCVYENNIIEVADDIYSLKENIEPLKVSIEYPCFIMKNSTKASFKDTVVADSKYPDMLRVQNVYSKMDITDKKHLPNENKITLEGVISGSILYTAQSDSEPVCVIPYNIPFSQDIEIKPSNENMFFNINGYIDDVSFDMMSERETELKVTCIFDVTAFEKLKTDVITDVSVNENIKENDTAGIIIYIVQKGDTLWDIAKRYHTTIDDIATLNDIENPDKIMVGEKLLILKSSNKNIA</sequence>
<dbReference type="Proteomes" id="UP000823611">
    <property type="component" value="Unassembled WGS sequence"/>
</dbReference>
<dbReference type="GO" id="GO:0008932">
    <property type="term" value="F:lytic endotransglycosylase activity"/>
    <property type="evidence" value="ECO:0007669"/>
    <property type="project" value="TreeGrafter"/>
</dbReference>
<dbReference type="SMART" id="SM00257">
    <property type="entry name" value="LysM"/>
    <property type="match status" value="1"/>
</dbReference>
<dbReference type="SUPFAM" id="SSF54106">
    <property type="entry name" value="LysM domain"/>
    <property type="match status" value="1"/>
</dbReference>
<evidence type="ECO:0000313" key="3">
    <source>
        <dbReference type="Proteomes" id="UP000823611"/>
    </source>
</evidence>
<name>A0A9D9H478_9FIRM</name>
<dbReference type="Pfam" id="PF12673">
    <property type="entry name" value="SipL"/>
    <property type="match status" value="3"/>
</dbReference>
<comment type="caution">
    <text evidence="2">The sequence shown here is derived from an EMBL/GenBank/DDBJ whole genome shotgun (WGS) entry which is preliminary data.</text>
</comment>
<dbReference type="InterPro" id="IPR024300">
    <property type="entry name" value="SipL_SPOCS_dom"/>
</dbReference>
<dbReference type="InterPro" id="IPR018392">
    <property type="entry name" value="LysM"/>
</dbReference>
<dbReference type="InterPro" id="IPR036779">
    <property type="entry name" value="LysM_dom_sf"/>
</dbReference>
<dbReference type="EMBL" id="JADIMX010000052">
    <property type="protein sequence ID" value="MBO8434228.1"/>
    <property type="molecule type" value="Genomic_DNA"/>
</dbReference>
<dbReference type="PANTHER" id="PTHR33734:SF22">
    <property type="entry name" value="MEMBRANE-BOUND LYTIC MUREIN TRANSGLYCOSYLASE D"/>
    <property type="match status" value="1"/>
</dbReference>
<protein>
    <submittedName>
        <fullName evidence="2">DUF3794 domain-containing protein</fullName>
    </submittedName>
</protein>
<feature type="domain" description="LysM" evidence="1">
    <location>
        <begin position="473"/>
        <end position="517"/>
    </location>
</feature>